<name>A0A9P4NHB4_9PEZI</name>
<keyword evidence="9" id="KW-0503">Monooxygenase</keyword>
<feature type="domain" description="Auxiliary Activity family 9 catalytic" evidence="17">
    <location>
        <begin position="21"/>
        <end position="219"/>
    </location>
</feature>
<dbReference type="PANTHER" id="PTHR33353:SF10">
    <property type="entry name" value="ENDO-BETA-1,4-GLUCANASE D"/>
    <property type="match status" value="1"/>
</dbReference>
<evidence type="ECO:0000256" key="4">
    <source>
        <dbReference type="ARBA" id="ARBA00022723"/>
    </source>
</evidence>
<dbReference type="EMBL" id="MU007102">
    <property type="protein sequence ID" value="KAF2421092.1"/>
    <property type="molecule type" value="Genomic_DNA"/>
</dbReference>
<dbReference type="Pfam" id="PF03443">
    <property type="entry name" value="AA9"/>
    <property type="match status" value="1"/>
</dbReference>
<dbReference type="InterPro" id="IPR005103">
    <property type="entry name" value="AA9_LPMO"/>
</dbReference>
<keyword evidence="11" id="KW-0119">Carbohydrate metabolism</keyword>
<keyword evidence="4" id="KW-0479">Metal-binding</keyword>
<comment type="caution">
    <text evidence="18">The sequence shown here is derived from an EMBL/GenBank/DDBJ whole genome shotgun (WGS) entry which is preliminary data.</text>
</comment>
<dbReference type="GO" id="GO:0004497">
    <property type="term" value="F:monooxygenase activity"/>
    <property type="evidence" value="ECO:0007669"/>
    <property type="project" value="UniProtKB-KW"/>
</dbReference>
<keyword evidence="12" id="KW-0624">Polysaccharide degradation</keyword>
<accession>A0A9P4NHB4</accession>
<keyword evidence="7" id="KW-0560">Oxidoreductase</keyword>
<reference evidence="18" key="1">
    <citation type="journal article" date="2020" name="Stud. Mycol.">
        <title>101 Dothideomycetes genomes: a test case for predicting lifestyles and emergence of pathogens.</title>
        <authorList>
            <person name="Haridas S."/>
            <person name="Albert R."/>
            <person name="Binder M."/>
            <person name="Bloem J."/>
            <person name="Labutti K."/>
            <person name="Salamov A."/>
            <person name="Andreopoulos B."/>
            <person name="Baker S."/>
            <person name="Barry K."/>
            <person name="Bills G."/>
            <person name="Bluhm B."/>
            <person name="Cannon C."/>
            <person name="Castanera R."/>
            <person name="Culley D."/>
            <person name="Daum C."/>
            <person name="Ezra D."/>
            <person name="Gonzalez J."/>
            <person name="Henrissat B."/>
            <person name="Kuo A."/>
            <person name="Liang C."/>
            <person name="Lipzen A."/>
            <person name="Lutzoni F."/>
            <person name="Magnuson J."/>
            <person name="Mondo S."/>
            <person name="Nolan M."/>
            <person name="Ohm R."/>
            <person name="Pangilinan J."/>
            <person name="Park H.-J."/>
            <person name="Ramirez L."/>
            <person name="Alfaro M."/>
            <person name="Sun H."/>
            <person name="Tritt A."/>
            <person name="Yoshinaga Y."/>
            <person name="Zwiers L.-H."/>
            <person name="Turgeon B."/>
            <person name="Goodwin S."/>
            <person name="Spatafora J."/>
            <person name="Crous P."/>
            <person name="Grigoriev I."/>
        </authorList>
    </citation>
    <scope>NUCLEOTIDE SEQUENCE</scope>
    <source>
        <strain evidence="18">CBS 130266</strain>
    </source>
</reference>
<evidence type="ECO:0000256" key="12">
    <source>
        <dbReference type="ARBA" id="ARBA00023326"/>
    </source>
</evidence>
<dbReference type="CDD" id="cd21175">
    <property type="entry name" value="LPMO_AA9"/>
    <property type="match status" value="1"/>
</dbReference>
<evidence type="ECO:0000256" key="3">
    <source>
        <dbReference type="ARBA" id="ARBA00022525"/>
    </source>
</evidence>
<evidence type="ECO:0000256" key="10">
    <source>
        <dbReference type="ARBA" id="ARBA00023157"/>
    </source>
</evidence>
<evidence type="ECO:0000256" key="9">
    <source>
        <dbReference type="ARBA" id="ARBA00023033"/>
    </source>
</evidence>
<evidence type="ECO:0000256" key="6">
    <source>
        <dbReference type="ARBA" id="ARBA00023001"/>
    </source>
</evidence>
<keyword evidence="19" id="KW-1185">Reference proteome</keyword>
<dbReference type="AlphaFoldDB" id="A0A9P4NHB4"/>
<evidence type="ECO:0000256" key="8">
    <source>
        <dbReference type="ARBA" id="ARBA00023008"/>
    </source>
</evidence>
<dbReference type="EC" id="1.14.99.56" evidence="15"/>
<evidence type="ECO:0000256" key="15">
    <source>
        <dbReference type="ARBA" id="ARBA00047174"/>
    </source>
</evidence>
<keyword evidence="8" id="KW-0186">Copper</keyword>
<comment type="subcellular location">
    <subcellularLocation>
        <location evidence="2">Secreted</location>
    </subcellularLocation>
</comment>
<evidence type="ECO:0000256" key="1">
    <source>
        <dbReference type="ARBA" id="ARBA00001973"/>
    </source>
</evidence>
<keyword evidence="5 16" id="KW-0732">Signal</keyword>
<dbReference type="PANTHER" id="PTHR33353">
    <property type="entry name" value="PUTATIVE (AFU_ORTHOLOGUE AFUA_1G12560)-RELATED"/>
    <property type="match status" value="1"/>
</dbReference>
<dbReference type="GO" id="GO:0046872">
    <property type="term" value="F:metal ion binding"/>
    <property type="evidence" value="ECO:0007669"/>
    <property type="project" value="UniProtKB-KW"/>
</dbReference>
<protein>
    <recommendedName>
        <fullName evidence="15">lytic cellulose monooxygenase (C4-dehydrogenating)</fullName>
        <ecNumber evidence="15">1.14.99.56</ecNumber>
    </recommendedName>
</protein>
<evidence type="ECO:0000256" key="2">
    <source>
        <dbReference type="ARBA" id="ARBA00004613"/>
    </source>
</evidence>
<evidence type="ECO:0000256" key="11">
    <source>
        <dbReference type="ARBA" id="ARBA00023277"/>
    </source>
</evidence>
<dbReference type="GO" id="GO:0030245">
    <property type="term" value="P:cellulose catabolic process"/>
    <property type="evidence" value="ECO:0007669"/>
    <property type="project" value="UniProtKB-KW"/>
</dbReference>
<comment type="similarity">
    <text evidence="13">Belongs to the polysaccharide monooxygenase AA9 family.</text>
</comment>
<keyword evidence="3" id="KW-0964">Secreted</keyword>
<evidence type="ECO:0000256" key="13">
    <source>
        <dbReference type="ARBA" id="ARBA00044502"/>
    </source>
</evidence>
<evidence type="ECO:0000256" key="7">
    <source>
        <dbReference type="ARBA" id="ARBA00023002"/>
    </source>
</evidence>
<organism evidence="18 19">
    <name type="scientific">Tothia fuscella</name>
    <dbReference type="NCBI Taxonomy" id="1048955"/>
    <lineage>
        <taxon>Eukaryota</taxon>
        <taxon>Fungi</taxon>
        <taxon>Dikarya</taxon>
        <taxon>Ascomycota</taxon>
        <taxon>Pezizomycotina</taxon>
        <taxon>Dothideomycetes</taxon>
        <taxon>Pleosporomycetidae</taxon>
        <taxon>Venturiales</taxon>
        <taxon>Cylindrosympodiaceae</taxon>
        <taxon>Tothia</taxon>
    </lineage>
</organism>
<dbReference type="InterPro" id="IPR049892">
    <property type="entry name" value="AA9"/>
</dbReference>
<dbReference type="OrthoDB" id="6038816at2759"/>
<evidence type="ECO:0000259" key="17">
    <source>
        <dbReference type="Pfam" id="PF03443"/>
    </source>
</evidence>
<feature type="chain" id="PRO_5040241330" description="lytic cellulose monooxygenase (C4-dehydrogenating)" evidence="16">
    <location>
        <begin position="21"/>
        <end position="233"/>
    </location>
</feature>
<proteinExistence type="inferred from homology"/>
<dbReference type="GO" id="GO:0005576">
    <property type="term" value="C:extracellular region"/>
    <property type="evidence" value="ECO:0007669"/>
    <property type="project" value="UniProtKB-SubCell"/>
</dbReference>
<keyword evidence="6" id="KW-0136">Cellulose degradation</keyword>
<evidence type="ECO:0000256" key="16">
    <source>
        <dbReference type="SAM" id="SignalP"/>
    </source>
</evidence>
<dbReference type="Proteomes" id="UP000800235">
    <property type="component" value="Unassembled WGS sequence"/>
</dbReference>
<feature type="signal peptide" evidence="16">
    <location>
        <begin position="1"/>
        <end position="20"/>
    </location>
</feature>
<evidence type="ECO:0000256" key="5">
    <source>
        <dbReference type="ARBA" id="ARBA00022729"/>
    </source>
</evidence>
<evidence type="ECO:0000313" key="19">
    <source>
        <dbReference type="Proteomes" id="UP000800235"/>
    </source>
</evidence>
<comment type="cofactor">
    <cofactor evidence="1">
        <name>Cu(2+)</name>
        <dbReference type="ChEBI" id="CHEBI:29036"/>
    </cofactor>
</comment>
<comment type="catalytic activity">
    <reaction evidence="14">
        <text>[(1-&gt;4)-beta-D-glucosyl]n+m + reduced acceptor + O2 = 4-dehydro-beta-D-glucosyl-[(1-&gt;4)-beta-D-glucosyl]n-1 + [(1-&gt;4)-beta-D-glucosyl]m + acceptor + H2O.</text>
        <dbReference type="EC" id="1.14.99.56"/>
    </reaction>
</comment>
<gene>
    <name evidence="18" type="ORF">EJ08DRAFT_727721</name>
</gene>
<dbReference type="Gene3D" id="2.70.50.70">
    <property type="match status" value="1"/>
</dbReference>
<evidence type="ECO:0000256" key="14">
    <source>
        <dbReference type="ARBA" id="ARBA00045077"/>
    </source>
</evidence>
<evidence type="ECO:0000313" key="18">
    <source>
        <dbReference type="EMBL" id="KAF2421092.1"/>
    </source>
</evidence>
<sequence length="233" mass="25203">MPISFLSLVVLAAVVPSTLCHYSFNKFIAKGVVTNEYEYIRRMTHSNSPIADINSKDMRCNFGSWENAPKTKTMPITAGSTVGFTVADSIGHGGPLFAYMSKAPSSVSTYDGSGPWFKIYELGIKKFADDKNSAVWAADQLKKVEFTIPKGIPDGEYLLRLEHIALHGAQKVGGAQAYMSCAQVKVTGGEGGSPAPLVKIPGLYSPTDPGLLFNPYYPPLKNYTIPGPRVYKG</sequence>
<keyword evidence="10" id="KW-1015">Disulfide bond</keyword>